<dbReference type="OrthoDB" id="9815709at2"/>
<dbReference type="KEGG" id="aol:S58_10800"/>
<comment type="similarity">
    <text evidence="1">Belongs to the prokaryotic/mitochondrial release factor family.</text>
</comment>
<evidence type="ECO:0000313" key="4">
    <source>
        <dbReference type="EMBL" id="BAM87091.1"/>
    </source>
</evidence>
<dbReference type="GO" id="GO:0003747">
    <property type="term" value="F:translation release factor activity"/>
    <property type="evidence" value="ECO:0007669"/>
    <property type="project" value="InterPro"/>
</dbReference>
<dbReference type="InterPro" id="IPR045853">
    <property type="entry name" value="Pep_chain_release_fac_I_sf"/>
</dbReference>
<dbReference type="HOGENOM" id="CLU_036856_4_0_5"/>
<dbReference type="EMBL" id="AP012603">
    <property type="protein sequence ID" value="BAM87091.1"/>
    <property type="molecule type" value="Genomic_DNA"/>
</dbReference>
<name>M4Z2V6_9BRAD</name>
<dbReference type="PATRIC" id="fig|1245469.3.peg.1111"/>
<sequence length="207" mass="22173">MRRLLLTAGRGPAECRLAVKHALQRIADEAELADCDCAIARGGADRHGPASAIVVLDGPAADDIARRWTQGSLLWACRSPLRPHHQRKNWFIGVVDLPLSAQTATLAATDVRFESFRAGGPGGQHQNKTESAVRAVHVPSGLTAIARDGRSQHRNKALALARLAALLDGRARLAEAHHISLIQAAHDRVERGAAGLRFEGPAFRPIG</sequence>
<evidence type="ECO:0000256" key="2">
    <source>
        <dbReference type="ARBA" id="ARBA00022481"/>
    </source>
</evidence>
<dbReference type="Gene3D" id="3.30.160.20">
    <property type="match status" value="1"/>
</dbReference>
<dbReference type="PANTHER" id="PTHR43804:SF7">
    <property type="entry name" value="LD18447P"/>
    <property type="match status" value="1"/>
</dbReference>
<protein>
    <submittedName>
        <fullName evidence="4">Putative class I peptide chain release factor domain protein</fullName>
    </submittedName>
</protein>
<evidence type="ECO:0000256" key="1">
    <source>
        <dbReference type="ARBA" id="ARBA00010835"/>
    </source>
</evidence>
<keyword evidence="2" id="KW-0488">Methylation</keyword>
<dbReference type="STRING" id="1245469.S58_10800"/>
<dbReference type="PANTHER" id="PTHR43804">
    <property type="entry name" value="LD18447P"/>
    <property type="match status" value="1"/>
</dbReference>
<organism evidence="4 5">
    <name type="scientific">Bradyrhizobium oligotrophicum S58</name>
    <dbReference type="NCBI Taxonomy" id="1245469"/>
    <lineage>
        <taxon>Bacteria</taxon>
        <taxon>Pseudomonadati</taxon>
        <taxon>Pseudomonadota</taxon>
        <taxon>Alphaproteobacteria</taxon>
        <taxon>Hyphomicrobiales</taxon>
        <taxon>Nitrobacteraceae</taxon>
        <taxon>Bradyrhizobium</taxon>
    </lineage>
</organism>
<dbReference type="Proteomes" id="UP000011841">
    <property type="component" value="Chromosome"/>
</dbReference>
<dbReference type="Pfam" id="PF00472">
    <property type="entry name" value="RF-1"/>
    <property type="match status" value="1"/>
</dbReference>
<dbReference type="NCBIfam" id="TIGR03072">
    <property type="entry name" value="release_prfH"/>
    <property type="match status" value="1"/>
</dbReference>
<evidence type="ECO:0000259" key="3">
    <source>
        <dbReference type="Pfam" id="PF00472"/>
    </source>
</evidence>
<dbReference type="InterPro" id="IPR050057">
    <property type="entry name" value="Prokaryotic/Mito_RF"/>
</dbReference>
<dbReference type="InterPro" id="IPR017509">
    <property type="entry name" value="PrfH"/>
</dbReference>
<dbReference type="InterPro" id="IPR000352">
    <property type="entry name" value="Pep_chain_release_fac_I"/>
</dbReference>
<dbReference type="SUPFAM" id="SSF75620">
    <property type="entry name" value="Release factor"/>
    <property type="match status" value="1"/>
</dbReference>
<dbReference type="RefSeq" id="WP_015664226.1">
    <property type="nucleotide sequence ID" value="NC_020453.1"/>
</dbReference>
<keyword evidence="5" id="KW-1185">Reference proteome</keyword>
<dbReference type="AlphaFoldDB" id="M4Z2V6"/>
<gene>
    <name evidence="4" type="ORF">S58_10800</name>
</gene>
<evidence type="ECO:0000313" key="5">
    <source>
        <dbReference type="Proteomes" id="UP000011841"/>
    </source>
</evidence>
<feature type="domain" description="Prokaryotic-type class I peptide chain release factors" evidence="3">
    <location>
        <begin position="105"/>
        <end position="170"/>
    </location>
</feature>
<reference evidence="4 5" key="1">
    <citation type="journal article" date="2013" name="Appl. Environ. Microbiol.">
        <title>Genome analysis suggests that the soil oligotrophic bacterium Agromonas oligotrophica (Bradyrhizobium oligotrophicum) is a nitrogen-fixing symbiont of Aeschynomene indica.</title>
        <authorList>
            <person name="Okubo T."/>
            <person name="Fukushima S."/>
            <person name="Itakura M."/>
            <person name="Oshima K."/>
            <person name="Longtonglang A."/>
            <person name="Teaumroong N."/>
            <person name="Mitsui H."/>
            <person name="Hattori M."/>
            <person name="Hattori R."/>
            <person name="Hattori T."/>
            <person name="Minamisawa K."/>
        </authorList>
    </citation>
    <scope>NUCLEOTIDE SEQUENCE [LARGE SCALE GENOMIC DNA]</scope>
    <source>
        <strain evidence="4 5">S58</strain>
    </source>
</reference>
<dbReference type="GeneID" id="301815048"/>
<dbReference type="eggNOG" id="COG0216">
    <property type="taxonomic scope" value="Bacteria"/>
</dbReference>
<accession>M4Z2V6</accession>
<proteinExistence type="inferred from homology"/>